<accession>A0A1B0C3Q3</accession>
<sequence length="68" mass="7693">MKVELGVNEGGGFRLESEDNLDIVITYHNCQTYVPVGMTEHFSLMNLILRVSRLTVQLPESMMLTSAY</sequence>
<dbReference type="VEuPathDB" id="VectorBase:GPPI048271"/>
<evidence type="ECO:0000313" key="1">
    <source>
        <dbReference type="EnsemblMetazoa" id="GPPI048271-PA"/>
    </source>
</evidence>
<dbReference type="Proteomes" id="UP000092460">
    <property type="component" value="Unassembled WGS sequence"/>
</dbReference>
<protein>
    <submittedName>
        <fullName evidence="1">Uncharacterized protein</fullName>
    </submittedName>
</protein>
<organism evidence="1 2">
    <name type="scientific">Glossina palpalis gambiensis</name>
    <dbReference type="NCBI Taxonomy" id="67801"/>
    <lineage>
        <taxon>Eukaryota</taxon>
        <taxon>Metazoa</taxon>
        <taxon>Ecdysozoa</taxon>
        <taxon>Arthropoda</taxon>
        <taxon>Hexapoda</taxon>
        <taxon>Insecta</taxon>
        <taxon>Pterygota</taxon>
        <taxon>Neoptera</taxon>
        <taxon>Endopterygota</taxon>
        <taxon>Diptera</taxon>
        <taxon>Brachycera</taxon>
        <taxon>Muscomorpha</taxon>
        <taxon>Hippoboscoidea</taxon>
        <taxon>Glossinidae</taxon>
        <taxon>Glossina</taxon>
    </lineage>
</organism>
<dbReference type="AlphaFoldDB" id="A0A1B0C3Q3"/>
<dbReference type="EMBL" id="JXJN01025073">
    <property type="status" value="NOT_ANNOTATED_CDS"/>
    <property type="molecule type" value="Genomic_DNA"/>
</dbReference>
<proteinExistence type="predicted"/>
<reference evidence="1" key="2">
    <citation type="submission" date="2020-05" db="UniProtKB">
        <authorList>
            <consortium name="EnsemblMetazoa"/>
        </authorList>
    </citation>
    <scope>IDENTIFICATION</scope>
    <source>
        <strain evidence="1">IAEA</strain>
    </source>
</reference>
<evidence type="ECO:0000313" key="2">
    <source>
        <dbReference type="Proteomes" id="UP000092460"/>
    </source>
</evidence>
<name>A0A1B0C3Q3_9MUSC</name>
<dbReference type="EnsemblMetazoa" id="GPPI048271-RA">
    <property type="protein sequence ID" value="GPPI048271-PA"/>
    <property type="gene ID" value="GPPI048271"/>
</dbReference>
<reference evidence="2" key="1">
    <citation type="submission" date="2015-01" db="EMBL/GenBank/DDBJ databases">
        <authorList>
            <person name="Aksoy S."/>
            <person name="Warren W."/>
            <person name="Wilson R.K."/>
        </authorList>
    </citation>
    <scope>NUCLEOTIDE SEQUENCE [LARGE SCALE GENOMIC DNA]</scope>
    <source>
        <strain evidence="2">IAEA</strain>
    </source>
</reference>
<keyword evidence="2" id="KW-1185">Reference proteome</keyword>